<dbReference type="PANTHER" id="PTHR11136">
    <property type="entry name" value="FOLYLPOLYGLUTAMATE SYNTHASE-RELATED"/>
    <property type="match status" value="1"/>
</dbReference>
<dbReference type="InterPro" id="IPR018109">
    <property type="entry name" value="Folylpolyglutamate_synth_CS"/>
</dbReference>
<dbReference type="PANTHER" id="PTHR11136:SF0">
    <property type="entry name" value="DIHYDROFOLATE SYNTHETASE-RELATED"/>
    <property type="match status" value="1"/>
</dbReference>
<dbReference type="SUPFAM" id="SSF53623">
    <property type="entry name" value="MurD-like peptide ligases, catalytic domain"/>
    <property type="match status" value="1"/>
</dbReference>
<dbReference type="Pfam" id="PF08245">
    <property type="entry name" value="Mur_ligase_M"/>
    <property type="match status" value="1"/>
</dbReference>
<dbReference type="InterPro" id="IPR036565">
    <property type="entry name" value="Mur-like_cat_sf"/>
</dbReference>
<feature type="domain" description="Mur ligase C-terminal" evidence="12">
    <location>
        <begin position="326"/>
        <end position="447"/>
    </location>
</feature>
<dbReference type="InterPro" id="IPR004101">
    <property type="entry name" value="Mur_ligase_C"/>
</dbReference>
<evidence type="ECO:0000313" key="15">
    <source>
        <dbReference type="Proteomes" id="UP000665020"/>
    </source>
</evidence>
<feature type="domain" description="Mur ligase central" evidence="13">
    <location>
        <begin position="55"/>
        <end position="301"/>
    </location>
</feature>
<evidence type="ECO:0000256" key="9">
    <source>
        <dbReference type="ARBA" id="ARBA00030592"/>
    </source>
</evidence>
<evidence type="ECO:0000256" key="5">
    <source>
        <dbReference type="ARBA" id="ARBA00022723"/>
    </source>
</evidence>
<dbReference type="GO" id="GO:0005737">
    <property type="term" value="C:cytoplasm"/>
    <property type="evidence" value="ECO:0007669"/>
    <property type="project" value="TreeGrafter"/>
</dbReference>
<gene>
    <name evidence="14" type="ORF">GM661_04245</name>
</gene>
<dbReference type="Gene3D" id="3.90.190.20">
    <property type="entry name" value="Mur ligase, C-terminal domain"/>
    <property type="match status" value="1"/>
</dbReference>
<evidence type="ECO:0000313" key="14">
    <source>
        <dbReference type="EMBL" id="QTL97244.1"/>
    </source>
</evidence>
<evidence type="ECO:0000259" key="13">
    <source>
        <dbReference type="Pfam" id="PF08245"/>
    </source>
</evidence>
<organism evidence="14 15">
    <name type="scientific">Iocasia fonsfrigidae</name>
    <dbReference type="NCBI Taxonomy" id="2682810"/>
    <lineage>
        <taxon>Bacteria</taxon>
        <taxon>Bacillati</taxon>
        <taxon>Bacillota</taxon>
        <taxon>Clostridia</taxon>
        <taxon>Halanaerobiales</taxon>
        <taxon>Halanaerobiaceae</taxon>
        <taxon>Iocasia</taxon>
    </lineage>
</organism>
<evidence type="ECO:0000256" key="1">
    <source>
        <dbReference type="ARBA" id="ARBA00001946"/>
    </source>
</evidence>
<accession>A0A8A7KGG1</accession>
<reference evidence="14" key="1">
    <citation type="submission" date="2019-12" db="EMBL/GenBank/DDBJ databases">
        <authorList>
            <person name="zhang j."/>
            <person name="sun C.M."/>
        </authorList>
    </citation>
    <scope>NUCLEOTIDE SEQUENCE</scope>
    <source>
        <strain evidence="14">NS-1</strain>
    </source>
</reference>
<dbReference type="EC" id="6.3.2.17" evidence="3"/>
<evidence type="ECO:0000256" key="8">
    <source>
        <dbReference type="ARBA" id="ARBA00022842"/>
    </source>
</evidence>
<dbReference type="Gene3D" id="3.40.1190.10">
    <property type="entry name" value="Mur-like, catalytic domain"/>
    <property type="match status" value="1"/>
</dbReference>
<proteinExistence type="inferred from homology"/>
<dbReference type="GO" id="GO:0046872">
    <property type="term" value="F:metal ion binding"/>
    <property type="evidence" value="ECO:0007669"/>
    <property type="project" value="UniProtKB-KW"/>
</dbReference>
<name>A0A8A7KGG1_9FIRM</name>
<dbReference type="GO" id="GO:0005524">
    <property type="term" value="F:ATP binding"/>
    <property type="evidence" value="ECO:0007669"/>
    <property type="project" value="UniProtKB-KW"/>
</dbReference>
<keyword evidence="7 11" id="KW-0067">ATP-binding</keyword>
<dbReference type="SUPFAM" id="SSF53244">
    <property type="entry name" value="MurD-like peptide ligases, peptide-binding domain"/>
    <property type="match status" value="1"/>
</dbReference>
<dbReference type="Proteomes" id="UP000665020">
    <property type="component" value="Chromosome"/>
</dbReference>
<keyword evidence="15" id="KW-1185">Reference proteome</keyword>
<sequence>MYSLDKRNSQDNPYRYINSFAKFGSKDGYKPGLERIEQLLAYFGHPESKLKIIHVAGSNGKGSTIAFLESIYYSAGYRVGAYTSPHLLEFNERIRVNKELITTTELAEIVAEIKAAVKWLSTTPYGRPSYFEIVTVIAFLYFYRKGVDLVMLEVGLGGRLDATNVIKKPLLSVITSISLEHTAILGDSIIEIAREKAGIIKSNCPVLTAVNNKDALEVIRELSVNNKATLKSIDNLFTFILKESGLEGQVFTLKYRGLGLKAAGLEEGKNREKFKELEGDYFIKLAGKHQLRNAVLAVAVVAENTPEFKVDKQDLIAGLKTAFIPGRIELFSKKPQVLLDGAHNPESLSSLIEFLLSNTGELGKKIVVLSILKDKDIFAMIRLFKLLDSVELIITDNGNERALPPEKIKSIADELGIPNLLYPDIRTAIKQALLKISEGDFLCITGSLYTVGAAKKYLLSNNS</sequence>
<keyword evidence="8" id="KW-0460">Magnesium</keyword>
<evidence type="ECO:0000256" key="7">
    <source>
        <dbReference type="ARBA" id="ARBA00022840"/>
    </source>
</evidence>
<comment type="similarity">
    <text evidence="2 11">Belongs to the folylpolyglutamate synthase family.</text>
</comment>
<dbReference type="PIRSF" id="PIRSF001563">
    <property type="entry name" value="Folylpolyglu_synth"/>
    <property type="match status" value="1"/>
</dbReference>
<evidence type="ECO:0000256" key="2">
    <source>
        <dbReference type="ARBA" id="ARBA00008276"/>
    </source>
</evidence>
<dbReference type="GO" id="GO:0004326">
    <property type="term" value="F:tetrahydrofolylpolyglutamate synthase activity"/>
    <property type="evidence" value="ECO:0007669"/>
    <property type="project" value="UniProtKB-EC"/>
</dbReference>
<evidence type="ECO:0000256" key="10">
    <source>
        <dbReference type="ARBA" id="ARBA00047493"/>
    </source>
</evidence>
<keyword evidence="6 11" id="KW-0547">Nucleotide-binding</keyword>
<keyword evidence="4 11" id="KW-0436">Ligase</keyword>
<dbReference type="AlphaFoldDB" id="A0A8A7KGG1"/>
<dbReference type="PROSITE" id="PS01012">
    <property type="entry name" value="FOLYLPOLYGLU_SYNT_2"/>
    <property type="match status" value="1"/>
</dbReference>
<dbReference type="FunFam" id="3.40.1190.10:FF:000011">
    <property type="entry name" value="Folylpolyglutamate synthase/dihydrofolate synthase"/>
    <property type="match status" value="1"/>
</dbReference>
<dbReference type="NCBIfam" id="TIGR01499">
    <property type="entry name" value="folC"/>
    <property type="match status" value="1"/>
</dbReference>
<protein>
    <recommendedName>
        <fullName evidence="3">tetrahydrofolate synthase</fullName>
        <ecNumber evidence="3">6.3.2.17</ecNumber>
    </recommendedName>
    <alternativeName>
        <fullName evidence="9">Tetrahydrofolylpolyglutamate synthase</fullName>
    </alternativeName>
</protein>
<keyword evidence="5" id="KW-0479">Metal-binding</keyword>
<comment type="catalytic activity">
    <reaction evidence="10">
        <text>(6S)-5,6,7,8-tetrahydrofolyl-(gamma-L-Glu)(n) + L-glutamate + ATP = (6S)-5,6,7,8-tetrahydrofolyl-(gamma-L-Glu)(n+1) + ADP + phosphate + H(+)</text>
        <dbReference type="Rhea" id="RHEA:10580"/>
        <dbReference type="Rhea" id="RHEA-COMP:14738"/>
        <dbReference type="Rhea" id="RHEA-COMP:14740"/>
        <dbReference type="ChEBI" id="CHEBI:15378"/>
        <dbReference type="ChEBI" id="CHEBI:29985"/>
        <dbReference type="ChEBI" id="CHEBI:30616"/>
        <dbReference type="ChEBI" id="CHEBI:43474"/>
        <dbReference type="ChEBI" id="CHEBI:141005"/>
        <dbReference type="ChEBI" id="CHEBI:456216"/>
        <dbReference type="EC" id="6.3.2.17"/>
    </reaction>
</comment>
<dbReference type="InterPro" id="IPR036615">
    <property type="entry name" value="Mur_ligase_C_dom_sf"/>
</dbReference>
<evidence type="ECO:0000256" key="4">
    <source>
        <dbReference type="ARBA" id="ARBA00022598"/>
    </source>
</evidence>
<comment type="cofactor">
    <cofactor evidence="1">
        <name>Mg(2+)</name>
        <dbReference type="ChEBI" id="CHEBI:18420"/>
    </cofactor>
</comment>
<evidence type="ECO:0000256" key="11">
    <source>
        <dbReference type="PIRNR" id="PIRNR001563"/>
    </source>
</evidence>
<dbReference type="InterPro" id="IPR001645">
    <property type="entry name" value="Folylpolyglutamate_synth"/>
</dbReference>
<evidence type="ECO:0000256" key="3">
    <source>
        <dbReference type="ARBA" id="ARBA00013025"/>
    </source>
</evidence>
<dbReference type="InterPro" id="IPR013221">
    <property type="entry name" value="Mur_ligase_cen"/>
</dbReference>
<evidence type="ECO:0000259" key="12">
    <source>
        <dbReference type="Pfam" id="PF02875"/>
    </source>
</evidence>
<dbReference type="KEGG" id="ifn:GM661_04245"/>
<dbReference type="GO" id="GO:0008841">
    <property type="term" value="F:dihydrofolate synthase activity"/>
    <property type="evidence" value="ECO:0007669"/>
    <property type="project" value="TreeGrafter"/>
</dbReference>
<dbReference type="EMBL" id="CP046640">
    <property type="protein sequence ID" value="QTL97244.1"/>
    <property type="molecule type" value="Genomic_DNA"/>
</dbReference>
<dbReference type="Pfam" id="PF02875">
    <property type="entry name" value="Mur_ligase_C"/>
    <property type="match status" value="1"/>
</dbReference>
<evidence type="ECO:0000256" key="6">
    <source>
        <dbReference type="ARBA" id="ARBA00022741"/>
    </source>
</evidence>